<evidence type="ECO:0000313" key="2">
    <source>
        <dbReference type="Proteomes" id="UP000824111"/>
    </source>
</evidence>
<gene>
    <name evidence="1" type="ORF">IAB04_02960</name>
</gene>
<dbReference type="EMBL" id="DVND01000076">
    <property type="protein sequence ID" value="HIU48299.1"/>
    <property type="molecule type" value="Genomic_DNA"/>
</dbReference>
<dbReference type="AlphaFoldDB" id="A0A9D1LUJ5"/>
<evidence type="ECO:0000313" key="1">
    <source>
        <dbReference type="EMBL" id="HIU48299.1"/>
    </source>
</evidence>
<protein>
    <submittedName>
        <fullName evidence="1">Uncharacterized protein</fullName>
    </submittedName>
</protein>
<organism evidence="1 2">
    <name type="scientific">Candidatus Avimonoglobus intestinipullorum</name>
    <dbReference type="NCBI Taxonomy" id="2840699"/>
    <lineage>
        <taxon>Bacteria</taxon>
        <taxon>Bacillati</taxon>
        <taxon>Bacillota</taxon>
        <taxon>Clostridia</taxon>
        <taxon>Eubacteriales</taxon>
        <taxon>Candidatus Avimonoglobus</taxon>
    </lineage>
</organism>
<reference evidence="1" key="2">
    <citation type="journal article" date="2021" name="PeerJ">
        <title>Extensive microbial diversity within the chicken gut microbiome revealed by metagenomics and culture.</title>
        <authorList>
            <person name="Gilroy R."/>
            <person name="Ravi A."/>
            <person name="Getino M."/>
            <person name="Pursley I."/>
            <person name="Horton D.L."/>
            <person name="Alikhan N.F."/>
            <person name="Baker D."/>
            <person name="Gharbi K."/>
            <person name="Hall N."/>
            <person name="Watson M."/>
            <person name="Adriaenssens E.M."/>
            <person name="Foster-Nyarko E."/>
            <person name="Jarju S."/>
            <person name="Secka A."/>
            <person name="Antonio M."/>
            <person name="Oren A."/>
            <person name="Chaudhuri R.R."/>
            <person name="La Ragione R."/>
            <person name="Hildebrand F."/>
            <person name="Pallen M.J."/>
        </authorList>
    </citation>
    <scope>NUCLEOTIDE SEQUENCE</scope>
    <source>
        <strain evidence="1">ChiSjej4B22-9803</strain>
    </source>
</reference>
<reference evidence="1" key="1">
    <citation type="submission" date="2020-10" db="EMBL/GenBank/DDBJ databases">
        <authorList>
            <person name="Gilroy R."/>
        </authorList>
    </citation>
    <scope>NUCLEOTIDE SEQUENCE</scope>
    <source>
        <strain evidence="1">ChiSjej4B22-9803</strain>
    </source>
</reference>
<proteinExistence type="predicted"/>
<name>A0A9D1LUJ5_9FIRM</name>
<accession>A0A9D1LUJ5</accession>
<dbReference type="Proteomes" id="UP000824111">
    <property type="component" value="Unassembled WGS sequence"/>
</dbReference>
<sequence>MALWNTIGTAVGAVAGAIGKNLKKQAAAQIQNNGANTSQGTAAATKKNTSAPAGMYTGDPAASGKTAFGTNTGGNGIAGTNTSTGGTAVKTPVGGFGIGNNYSAQRRQNTYNNQGQTAVRQQLTNAGLKNSSIGWDGTNVTYNGLKFKPATVTDGVSYANEGDVNNFIRDIYSQGGDELVRVADYVSDTGITVQPVYENGKVYLGGRELPVAFIENGRSYAPKSVLDQAYAALAQQAGVKRADEAYNYWKDNYASRLENELAALRNARFTYDLESDPAYQAYKEQYEREGQRAYRNAAAQLMAQNGGNMTSMAQAGAAQQLDYYLQQLNDRVPELQQNAYARFQDEQQRRIDAYDRLMGLGDSDYNRRGYANELARDYYNEQYDELKNRDAEQRAAEAEEYANSLSQLETKSAAVDAAKDVGRYDDTTSRYAETTLEDDPYIRDRTESDIRVDESNRITAFELKESNKYMLEQMAAEFGYNVKLTQLEYMNEQELARLNADLNNWLDAQKSVRDKQAELEILSAQDDYSAREEARKLQAEIDIMNRQLEIDLTTMLQEHHLDDRENGTGSEQAEIW</sequence>
<comment type="caution">
    <text evidence="1">The sequence shown here is derived from an EMBL/GenBank/DDBJ whole genome shotgun (WGS) entry which is preliminary data.</text>
</comment>